<dbReference type="RefSeq" id="WP_264891183.1">
    <property type="nucleotide sequence ID" value="NZ_CP110257.1"/>
</dbReference>
<evidence type="ECO:0000313" key="1">
    <source>
        <dbReference type="EMBL" id="UZD53600.1"/>
    </source>
</evidence>
<proteinExistence type="predicted"/>
<protein>
    <submittedName>
        <fullName evidence="1">Uncharacterized protein</fullName>
    </submittedName>
</protein>
<dbReference type="Proteomes" id="UP001163266">
    <property type="component" value="Chromosome"/>
</dbReference>
<evidence type="ECO:0000313" key="2">
    <source>
        <dbReference type="Proteomes" id="UP001163266"/>
    </source>
</evidence>
<keyword evidence="2" id="KW-1185">Reference proteome</keyword>
<organism evidence="1 2">
    <name type="scientific">Caldimonas aquatica</name>
    <dbReference type="NCBI Taxonomy" id="376175"/>
    <lineage>
        <taxon>Bacteria</taxon>
        <taxon>Pseudomonadati</taxon>
        <taxon>Pseudomonadota</taxon>
        <taxon>Betaproteobacteria</taxon>
        <taxon>Burkholderiales</taxon>
        <taxon>Sphaerotilaceae</taxon>
        <taxon>Caldimonas</taxon>
    </lineage>
</organism>
<sequence>MLNTLTLPGLRLLLARTMGCGTPAAPTTAAGHEPLGEPLALARASHGR</sequence>
<gene>
    <name evidence="1" type="ORF">OMP39_07740</name>
</gene>
<accession>A0ABY6MQA5</accession>
<dbReference type="EMBL" id="CP110257">
    <property type="protein sequence ID" value="UZD53600.1"/>
    <property type="molecule type" value="Genomic_DNA"/>
</dbReference>
<name>A0ABY6MQA5_9BURK</name>
<reference evidence="1" key="1">
    <citation type="submission" date="2022-10" db="EMBL/GenBank/DDBJ databases">
        <title>Complete genome sequence of Schlegelella aquatica LMG 23380.</title>
        <authorList>
            <person name="Musilova J."/>
            <person name="Kourilova X."/>
            <person name="Bezdicek M."/>
            <person name="Hermankova K."/>
            <person name="Obruca S."/>
            <person name="Sedlar K."/>
        </authorList>
    </citation>
    <scope>NUCLEOTIDE SEQUENCE</scope>
    <source>
        <strain evidence="1">LMG 23380</strain>
    </source>
</reference>